<name>A0AAV6UL86_9ARAC</name>
<proteinExistence type="predicted"/>
<reference evidence="1 2" key="1">
    <citation type="journal article" date="2022" name="Nat. Ecol. Evol.">
        <title>A masculinizing supergene underlies an exaggerated male reproductive morph in a spider.</title>
        <authorList>
            <person name="Hendrickx F."/>
            <person name="De Corte Z."/>
            <person name="Sonet G."/>
            <person name="Van Belleghem S.M."/>
            <person name="Kostlbacher S."/>
            <person name="Vangestel C."/>
        </authorList>
    </citation>
    <scope>NUCLEOTIDE SEQUENCE [LARGE SCALE GENOMIC DNA]</scope>
    <source>
        <strain evidence="1">W744_W776</strain>
    </source>
</reference>
<organism evidence="1 2">
    <name type="scientific">Oedothorax gibbosus</name>
    <dbReference type="NCBI Taxonomy" id="931172"/>
    <lineage>
        <taxon>Eukaryota</taxon>
        <taxon>Metazoa</taxon>
        <taxon>Ecdysozoa</taxon>
        <taxon>Arthropoda</taxon>
        <taxon>Chelicerata</taxon>
        <taxon>Arachnida</taxon>
        <taxon>Araneae</taxon>
        <taxon>Araneomorphae</taxon>
        <taxon>Entelegynae</taxon>
        <taxon>Araneoidea</taxon>
        <taxon>Linyphiidae</taxon>
        <taxon>Erigoninae</taxon>
        <taxon>Oedothorax</taxon>
    </lineage>
</organism>
<comment type="caution">
    <text evidence="1">The sequence shown here is derived from an EMBL/GenBank/DDBJ whole genome shotgun (WGS) entry which is preliminary data.</text>
</comment>
<dbReference type="EMBL" id="JAFNEN010000390">
    <property type="protein sequence ID" value="KAG8184051.1"/>
    <property type="molecule type" value="Genomic_DNA"/>
</dbReference>
<dbReference type="Proteomes" id="UP000827092">
    <property type="component" value="Unassembled WGS sequence"/>
</dbReference>
<sequence length="80" mass="8863">MCVPVLANAKEQVTKLHLIFSSQSLYLARTEDAFERSQGEERVPYPGLGVVCLMDPEQLSADGAVRSCFKTDAICLTWEV</sequence>
<keyword evidence="2" id="KW-1185">Reference proteome</keyword>
<accession>A0AAV6UL86</accession>
<dbReference type="AlphaFoldDB" id="A0AAV6UL86"/>
<gene>
    <name evidence="1" type="ORF">JTE90_011548</name>
</gene>
<protein>
    <submittedName>
        <fullName evidence="1">Uncharacterized protein</fullName>
    </submittedName>
</protein>
<evidence type="ECO:0000313" key="1">
    <source>
        <dbReference type="EMBL" id="KAG8184051.1"/>
    </source>
</evidence>
<evidence type="ECO:0000313" key="2">
    <source>
        <dbReference type="Proteomes" id="UP000827092"/>
    </source>
</evidence>